<dbReference type="RefSeq" id="WP_084115211.1">
    <property type="nucleotide sequence ID" value="NZ_FWXH01000004.1"/>
</dbReference>
<name>A0A1W1XFT6_9CLOT</name>
<evidence type="ECO:0000313" key="1">
    <source>
        <dbReference type="EMBL" id="SMC22799.1"/>
    </source>
</evidence>
<accession>A0A1W1XFT6</accession>
<evidence type="ECO:0000313" key="2">
    <source>
        <dbReference type="Proteomes" id="UP000192468"/>
    </source>
</evidence>
<organism evidence="1 2">
    <name type="scientific">Clostridium acidisoli DSM 12555</name>
    <dbReference type="NCBI Taxonomy" id="1121291"/>
    <lineage>
        <taxon>Bacteria</taxon>
        <taxon>Bacillati</taxon>
        <taxon>Bacillota</taxon>
        <taxon>Clostridia</taxon>
        <taxon>Eubacteriales</taxon>
        <taxon>Clostridiaceae</taxon>
        <taxon>Clostridium</taxon>
    </lineage>
</organism>
<proteinExistence type="predicted"/>
<dbReference type="EMBL" id="FWXH01000004">
    <property type="protein sequence ID" value="SMC22799.1"/>
    <property type="molecule type" value="Genomic_DNA"/>
</dbReference>
<sequence>MRIWGKVIKKNKIIKEIIVTSDIDDSYQENLKACIKEICYKLDISKPYWLPPNVEEYNNRRKTTFNQNHFIDEIDFDKFIIQELDSI</sequence>
<protein>
    <submittedName>
        <fullName evidence="1">Uncharacterized protein</fullName>
    </submittedName>
</protein>
<gene>
    <name evidence="1" type="ORF">SAMN02745134_01731</name>
</gene>
<dbReference type="Proteomes" id="UP000192468">
    <property type="component" value="Unassembled WGS sequence"/>
</dbReference>
<dbReference type="AlphaFoldDB" id="A0A1W1XFT6"/>
<reference evidence="1 2" key="1">
    <citation type="submission" date="2017-04" db="EMBL/GenBank/DDBJ databases">
        <authorList>
            <person name="Afonso C.L."/>
            <person name="Miller P.J."/>
            <person name="Scott M.A."/>
            <person name="Spackman E."/>
            <person name="Goraichik I."/>
            <person name="Dimitrov K.M."/>
            <person name="Suarez D.L."/>
            <person name="Swayne D.E."/>
        </authorList>
    </citation>
    <scope>NUCLEOTIDE SEQUENCE [LARGE SCALE GENOMIC DNA]</scope>
    <source>
        <strain evidence="1 2">DSM 12555</strain>
    </source>
</reference>
<keyword evidence="2" id="KW-1185">Reference proteome</keyword>
<dbReference type="OrthoDB" id="2084516at2"/>
<dbReference type="STRING" id="1121291.SAMN02745134_01731"/>